<dbReference type="AlphaFoldDB" id="A0A6J6A314"/>
<dbReference type="Gene3D" id="3.20.20.100">
    <property type="entry name" value="NADP-dependent oxidoreductase domain"/>
    <property type="match status" value="1"/>
</dbReference>
<dbReference type="PRINTS" id="PR00069">
    <property type="entry name" value="ALDKETRDTASE"/>
</dbReference>
<keyword evidence="1" id="KW-0560">Oxidoreductase</keyword>
<dbReference type="SUPFAM" id="SSF51430">
    <property type="entry name" value="NAD(P)-linked oxidoreductase"/>
    <property type="match status" value="1"/>
</dbReference>
<dbReference type="InterPro" id="IPR050791">
    <property type="entry name" value="Aldo-Keto_reductase"/>
</dbReference>
<organism evidence="3">
    <name type="scientific">freshwater metagenome</name>
    <dbReference type="NCBI Taxonomy" id="449393"/>
    <lineage>
        <taxon>unclassified sequences</taxon>
        <taxon>metagenomes</taxon>
        <taxon>ecological metagenomes</taxon>
    </lineage>
</organism>
<dbReference type="Pfam" id="PF00248">
    <property type="entry name" value="Aldo_ket_red"/>
    <property type="match status" value="1"/>
</dbReference>
<proteinExistence type="predicted"/>
<feature type="domain" description="NADP-dependent oxidoreductase" evidence="2">
    <location>
        <begin position="20"/>
        <end position="280"/>
    </location>
</feature>
<gene>
    <name evidence="3" type="ORF">UFOPK3547_01686</name>
</gene>
<evidence type="ECO:0000259" key="2">
    <source>
        <dbReference type="Pfam" id="PF00248"/>
    </source>
</evidence>
<dbReference type="InterPro" id="IPR023210">
    <property type="entry name" value="NADP_OxRdtase_dom"/>
</dbReference>
<dbReference type="InterPro" id="IPR020471">
    <property type="entry name" value="AKR"/>
</dbReference>
<dbReference type="PANTHER" id="PTHR43625:SF40">
    <property type="entry name" value="ALDO-KETO REDUCTASE YAKC [NADP(+)]"/>
    <property type="match status" value="1"/>
</dbReference>
<accession>A0A6J6A314</accession>
<dbReference type="GO" id="GO:0005737">
    <property type="term" value="C:cytoplasm"/>
    <property type="evidence" value="ECO:0007669"/>
    <property type="project" value="TreeGrafter"/>
</dbReference>
<dbReference type="InterPro" id="IPR036812">
    <property type="entry name" value="NAD(P)_OxRdtase_dom_sf"/>
</dbReference>
<dbReference type="EMBL" id="CAESAN010000206">
    <property type="protein sequence ID" value="CAB4347447.1"/>
    <property type="molecule type" value="Genomic_DNA"/>
</dbReference>
<dbReference type="GO" id="GO:0016491">
    <property type="term" value="F:oxidoreductase activity"/>
    <property type="evidence" value="ECO:0007669"/>
    <property type="project" value="UniProtKB-KW"/>
</dbReference>
<name>A0A6J6A314_9ZZZZ</name>
<evidence type="ECO:0000313" key="3">
    <source>
        <dbReference type="EMBL" id="CAB4347447.1"/>
    </source>
</evidence>
<sequence>MPSAARAGMITIGPDLEVRRMGFGAMRLTGEGVWGPVEDVDNALAVLRAAVEMGVTLIDTANSYGPEVNEQYIHDALYPYADDLVIATKGGLTRSGPGKWERNGDPAHLREQCEGSIKRLGVDAIQLYQLHAPDPEIPYAESVGALAELQREGKIQHVGISNVDSVQLEIASDIVEVVSVQNRFSISDRDSLEVLLACERHGIAFLPWFPLVAGHVQDDGPIASIAAAHDATVFQIALAWLLARSPVIVPIPGTSSLAHLEENIAAAAIRLNESEMRALEVVA</sequence>
<dbReference type="CDD" id="cd19088">
    <property type="entry name" value="AKR_AKR13B1"/>
    <property type="match status" value="1"/>
</dbReference>
<evidence type="ECO:0000256" key="1">
    <source>
        <dbReference type="ARBA" id="ARBA00023002"/>
    </source>
</evidence>
<protein>
    <submittedName>
        <fullName evidence="3">Unannotated protein</fullName>
    </submittedName>
</protein>
<dbReference type="PANTHER" id="PTHR43625">
    <property type="entry name" value="AFLATOXIN B1 ALDEHYDE REDUCTASE"/>
    <property type="match status" value="1"/>
</dbReference>
<reference evidence="3" key="1">
    <citation type="submission" date="2020-05" db="EMBL/GenBank/DDBJ databases">
        <authorList>
            <person name="Chiriac C."/>
            <person name="Salcher M."/>
            <person name="Ghai R."/>
            <person name="Kavagutti S V."/>
        </authorList>
    </citation>
    <scope>NUCLEOTIDE SEQUENCE</scope>
</reference>